<dbReference type="Proteomes" id="UP001317259">
    <property type="component" value="Unassembled WGS sequence"/>
</dbReference>
<sequence>MGASEQDPEIPDPRVRERTTARRYTAAYKARILEEYDQLDKAGKGALMRREGLYSSLISSWRTARDHGAEQALARPVGRPKADPRDKKIDALQAEVERLRAELGKTRQVIEVQGKLFALLDQLATSSETPPRVTAGQEPSSAA</sequence>
<organism evidence="1 2">
    <name type="scientific">Actinomadura luzonensis</name>
    <dbReference type="NCBI Taxonomy" id="2805427"/>
    <lineage>
        <taxon>Bacteria</taxon>
        <taxon>Bacillati</taxon>
        <taxon>Actinomycetota</taxon>
        <taxon>Actinomycetes</taxon>
        <taxon>Streptosporangiales</taxon>
        <taxon>Thermomonosporaceae</taxon>
        <taxon>Actinomadura</taxon>
    </lineage>
</organism>
<dbReference type="EMBL" id="JAKRKC020000001">
    <property type="protein sequence ID" value="MCK2212379.1"/>
    <property type="molecule type" value="Genomic_DNA"/>
</dbReference>
<evidence type="ECO:0008006" key="3">
    <source>
        <dbReference type="Google" id="ProtNLM"/>
    </source>
</evidence>
<gene>
    <name evidence="1" type="ORF">MF672_000980</name>
</gene>
<name>A0ABT0FJ91_9ACTN</name>
<proteinExistence type="predicted"/>
<keyword evidence="2" id="KW-1185">Reference proteome</keyword>
<comment type="caution">
    <text evidence="1">The sequence shown here is derived from an EMBL/GenBank/DDBJ whole genome shotgun (WGS) entry which is preliminary data.</text>
</comment>
<evidence type="ECO:0000313" key="1">
    <source>
        <dbReference type="EMBL" id="MCK2212379.1"/>
    </source>
</evidence>
<reference evidence="1 2" key="1">
    <citation type="submission" date="2022-04" db="EMBL/GenBank/DDBJ databases">
        <title>Genome draft of Actinomadura sp. ATCC 31491.</title>
        <authorList>
            <person name="Shi X."/>
            <person name="Du Y."/>
        </authorList>
    </citation>
    <scope>NUCLEOTIDE SEQUENCE [LARGE SCALE GENOMIC DNA]</scope>
    <source>
        <strain evidence="1 2">ATCC 31491</strain>
    </source>
</reference>
<dbReference type="InterPro" id="IPR009057">
    <property type="entry name" value="Homeodomain-like_sf"/>
</dbReference>
<dbReference type="RefSeq" id="WP_242377132.1">
    <property type="nucleotide sequence ID" value="NZ_JAKRKC020000001.1"/>
</dbReference>
<accession>A0ABT0FJ91</accession>
<evidence type="ECO:0000313" key="2">
    <source>
        <dbReference type="Proteomes" id="UP001317259"/>
    </source>
</evidence>
<protein>
    <recommendedName>
        <fullName evidence="3">Transposase</fullName>
    </recommendedName>
</protein>
<dbReference type="SUPFAM" id="SSF46689">
    <property type="entry name" value="Homeodomain-like"/>
    <property type="match status" value="1"/>
</dbReference>